<evidence type="ECO:0000313" key="2">
    <source>
        <dbReference type="Proteomes" id="UP000044602"/>
    </source>
</evidence>
<gene>
    <name evidence="1" type="ORF">BN1708_020547</name>
</gene>
<protein>
    <submittedName>
        <fullName evidence="1">Uncharacterized protein</fullName>
    </submittedName>
</protein>
<dbReference type="Proteomes" id="UP000044602">
    <property type="component" value="Unassembled WGS sequence"/>
</dbReference>
<proteinExistence type="predicted"/>
<name>A0A0G4MX09_VERLO</name>
<reference evidence="1 2" key="1">
    <citation type="submission" date="2015-05" db="EMBL/GenBank/DDBJ databases">
        <authorList>
            <person name="Wang D.B."/>
            <person name="Wang M."/>
        </authorList>
    </citation>
    <scope>NUCLEOTIDE SEQUENCE [LARGE SCALE GENOMIC DNA]</scope>
    <source>
        <strain evidence="1">VL1</strain>
    </source>
</reference>
<dbReference type="AlphaFoldDB" id="A0A0G4MX09"/>
<organism evidence="1 2">
    <name type="scientific">Verticillium longisporum</name>
    <name type="common">Verticillium dahliae var. longisporum</name>
    <dbReference type="NCBI Taxonomy" id="100787"/>
    <lineage>
        <taxon>Eukaryota</taxon>
        <taxon>Fungi</taxon>
        <taxon>Dikarya</taxon>
        <taxon>Ascomycota</taxon>
        <taxon>Pezizomycotina</taxon>
        <taxon>Sordariomycetes</taxon>
        <taxon>Hypocreomycetidae</taxon>
        <taxon>Glomerellales</taxon>
        <taxon>Plectosphaerellaceae</taxon>
        <taxon>Verticillium</taxon>
    </lineage>
</organism>
<evidence type="ECO:0000313" key="1">
    <source>
        <dbReference type="EMBL" id="CRK38570.1"/>
    </source>
</evidence>
<sequence length="42" mass="4630">MRATSSSICSVFSANFTRKTRMLGVSSLLNAKKRQMTCSRSS</sequence>
<accession>A0A0G4MX09</accession>
<dbReference type="EMBL" id="CVQH01025579">
    <property type="protein sequence ID" value="CRK38570.1"/>
    <property type="molecule type" value="Genomic_DNA"/>
</dbReference>
<keyword evidence="2" id="KW-1185">Reference proteome</keyword>